<comment type="caution">
    <text evidence="1">The sequence shown here is derived from an EMBL/GenBank/DDBJ whole genome shotgun (WGS) entry which is preliminary data.</text>
</comment>
<organism evidence="1 2">
    <name type="scientific">Rubroshorea leprosula</name>
    <dbReference type="NCBI Taxonomy" id="152421"/>
    <lineage>
        <taxon>Eukaryota</taxon>
        <taxon>Viridiplantae</taxon>
        <taxon>Streptophyta</taxon>
        <taxon>Embryophyta</taxon>
        <taxon>Tracheophyta</taxon>
        <taxon>Spermatophyta</taxon>
        <taxon>Magnoliopsida</taxon>
        <taxon>eudicotyledons</taxon>
        <taxon>Gunneridae</taxon>
        <taxon>Pentapetalae</taxon>
        <taxon>rosids</taxon>
        <taxon>malvids</taxon>
        <taxon>Malvales</taxon>
        <taxon>Dipterocarpaceae</taxon>
        <taxon>Rubroshorea</taxon>
    </lineage>
</organism>
<sequence length="72" mass="8176">MESPNFGSQKYPKWVQLKSKESNRILVQVSPSFVPSSIDYSNWNIGDFFDGCAKKSDICNKNGKTEGFLRLI</sequence>
<dbReference type="AlphaFoldDB" id="A0AAV5JNG9"/>
<dbReference type="Proteomes" id="UP001054252">
    <property type="component" value="Unassembled WGS sequence"/>
</dbReference>
<evidence type="ECO:0000313" key="1">
    <source>
        <dbReference type="EMBL" id="GKV13112.1"/>
    </source>
</evidence>
<name>A0AAV5JNG9_9ROSI</name>
<gene>
    <name evidence="1" type="ORF">SLEP1_g24179</name>
</gene>
<accession>A0AAV5JNG9</accession>
<protein>
    <submittedName>
        <fullName evidence="1">Uncharacterized protein</fullName>
    </submittedName>
</protein>
<proteinExistence type="predicted"/>
<reference evidence="1 2" key="1">
    <citation type="journal article" date="2021" name="Commun. Biol.">
        <title>The genome of Shorea leprosula (Dipterocarpaceae) highlights the ecological relevance of drought in aseasonal tropical rainforests.</title>
        <authorList>
            <person name="Ng K.K.S."/>
            <person name="Kobayashi M.J."/>
            <person name="Fawcett J.A."/>
            <person name="Hatakeyama M."/>
            <person name="Paape T."/>
            <person name="Ng C.H."/>
            <person name="Ang C.C."/>
            <person name="Tnah L.H."/>
            <person name="Lee C.T."/>
            <person name="Nishiyama T."/>
            <person name="Sese J."/>
            <person name="O'Brien M.J."/>
            <person name="Copetti D."/>
            <person name="Mohd Noor M.I."/>
            <person name="Ong R.C."/>
            <person name="Putra M."/>
            <person name="Sireger I.Z."/>
            <person name="Indrioko S."/>
            <person name="Kosugi Y."/>
            <person name="Izuno A."/>
            <person name="Isagi Y."/>
            <person name="Lee S.L."/>
            <person name="Shimizu K.K."/>
        </authorList>
    </citation>
    <scope>NUCLEOTIDE SEQUENCE [LARGE SCALE GENOMIC DNA]</scope>
    <source>
        <strain evidence="1">214</strain>
    </source>
</reference>
<evidence type="ECO:0000313" key="2">
    <source>
        <dbReference type="Proteomes" id="UP001054252"/>
    </source>
</evidence>
<dbReference type="EMBL" id="BPVZ01000038">
    <property type="protein sequence ID" value="GKV13112.1"/>
    <property type="molecule type" value="Genomic_DNA"/>
</dbReference>
<keyword evidence="2" id="KW-1185">Reference proteome</keyword>